<dbReference type="RefSeq" id="XP_026287504.1">
    <property type="nucleotide sequence ID" value="XM_026431719.2"/>
</dbReference>
<proteinExistence type="predicted"/>
<organism evidence="1 2">
    <name type="scientific">Frankliniella occidentalis</name>
    <name type="common">Western flower thrips</name>
    <name type="synonym">Euthrips occidentalis</name>
    <dbReference type="NCBI Taxonomy" id="133901"/>
    <lineage>
        <taxon>Eukaryota</taxon>
        <taxon>Metazoa</taxon>
        <taxon>Ecdysozoa</taxon>
        <taxon>Arthropoda</taxon>
        <taxon>Hexapoda</taxon>
        <taxon>Insecta</taxon>
        <taxon>Pterygota</taxon>
        <taxon>Neoptera</taxon>
        <taxon>Paraneoptera</taxon>
        <taxon>Thysanoptera</taxon>
        <taxon>Terebrantia</taxon>
        <taxon>Thripoidea</taxon>
        <taxon>Thripidae</taxon>
        <taxon>Frankliniella</taxon>
    </lineage>
</organism>
<name>A0A6J1T1R7_FRAOC</name>
<gene>
    <name evidence="2" type="primary">LOC113212873</name>
</gene>
<dbReference type="Proteomes" id="UP000504606">
    <property type="component" value="Unplaced"/>
</dbReference>
<sequence length="169" mass="20888">MGKIRELTTEEKMTMRLDDIIYYENARNIQENYQWNHDQIESNSNMTDQSNHDSGNHDVQQYYDNERRNNYHHDFYQPYNQRRNQALMPRKNFRRNYHNSHHDHVKWNYNRRKNNSWKNHRSPYLNDRLIHKIESAPRGSIFRRLELDLPSRQIPGAGHVFYDCVFHFH</sequence>
<dbReference type="AlphaFoldDB" id="A0A6J1T1R7"/>
<reference evidence="2" key="1">
    <citation type="submission" date="2025-08" db="UniProtKB">
        <authorList>
            <consortium name="RefSeq"/>
        </authorList>
    </citation>
    <scope>IDENTIFICATION</scope>
    <source>
        <tissue evidence="2">Whole organism</tissue>
    </source>
</reference>
<protein>
    <submittedName>
        <fullName evidence="2">TBC1 domain family member 5 homolog A-like</fullName>
    </submittedName>
</protein>
<evidence type="ECO:0000313" key="2">
    <source>
        <dbReference type="RefSeq" id="XP_026287504.1"/>
    </source>
</evidence>
<keyword evidence="1" id="KW-1185">Reference proteome</keyword>
<dbReference type="GeneID" id="113212873"/>
<evidence type="ECO:0000313" key="1">
    <source>
        <dbReference type="Proteomes" id="UP000504606"/>
    </source>
</evidence>
<accession>A0A6J1T1R7</accession>
<dbReference type="KEGG" id="foc:113212873"/>